<dbReference type="CDD" id="cd18808">
    <property type="entry name" value="SF1_C_Upf1"/>
    <property type="match status" value="1"/>
</dbReference>
<keyword evidence="2" id="KW-0547">Nucleotide-binding</keyword>
<comment type="caution">
    <text evidence="9">The sequence shown here is derived from an EMBL/GenBank/DDBJ whole genome shotgun (WGS) entry which is preliminary data.</text>
</comment>
<dbReference type="InterPro" id="IPR047187">
    <property type="entry name" value="SF1_C_Upf1"/>
</dbReference>
<dbReference type="Pfam" id="PF18741">
    <property type="entry name" value="MTES_1575"/>
    <property type="match status" value="1"/>
</dbReference>
<evidence type="ECO:0000256" key="4">
    <source>
        <dbReference type="ARBA" id="ARBA00022806"/>
    </source>
</evidence>
<proteinExistence type="inferred from homology"/>
<dbReference type="InterPro" id="IPR049468">
    <property type="entry name" value="Restrct_endonuc-II-like_dom"/>
</dbReference>
<organism evidence="9 10">
    <name type="scientific">Nocardia nova</name>
    <dbReference type="NCBI Taxonomy" id="37330"/>
    <lineage>
        <taxon>Bacteria</taxon>
        <taxon>Bacillati</taxon>
        <taxon>Actinomycetota</taxon>
        <taxon>Actinomycetes</taxon>
        <taxon>Mycobacteriales</taxon>
        <taxon>Nocardiaceae</taxon>
        <taxon>Nocardia</taxon>
    </lineage>
</organism>
<evidence type="ECO:0000256" key="1">
    <source>
        <dbReference type="ARBA" id="ARBA00007913"/>
    </source>
</evidence>
<evidence type="ECO:0000259" key="6">
    <source>
        <dbReference type="Pfam" id="PF13086"/>
    </source>
</evidence>
<evidence type="ECO:0000259" key="8">
    <source>
        <dbReference type="Pfam" id="PF18741"/>
    </source>
</evidence>
<dbReference type="Gene3D" id="3.40.960.10">
    <property type="entry name" value="VSR Endonuclease"/>
    <property type="match status" value="1"/>
</dbReference>
<dbReference type="SUPFAM" id="SSF52980">
    <property type="entry name" value="Restriction endonuclease-like"/>
    <property type="match status" value="1"/>
</dbReference>
<dbReference type="EMBL" id="PSZC01000017">
    <property type="protein sequence ID" value="PPJ35969.1"/>
    <property type="molecule type" value="Genomic_DNA"/>
</dbReference>
<dbReference type="GO" id="GO:0016787">
    <property type="term" value="F:hydrolase activity"/>
    <property type="evidence" value="ECO:0007669"/>
    <property type="project" value="UniProtKB-KW"/>
</dbReference>
<feature type="domain" description="DNA2/NAM7 helicase-like C-terminal" evidence="7">
    <location>
        <begin position="1136"/>
        <end position="1321"/>
    </location>
</feature>
<keyword evidence="4" id="KW-0347">Helicase</keyword>
<comment type="similarity">
    <text evidence="1">Belongs to the DNA2/NAM7 helicase family.</text>
</comment>
<gene>
    <name evidence="9" type="ORF">C5E45_22995</name>
</gene>
<name>A0A2S6AL61_9NOCA</name>
<sequence>MISEVGMRVGERSPAGELADRGARLFDYLAFAQRVGMKRISNLSAYARDGAVVWLADVPAHERATYDPDAQDGCFLTLGKVKIAAPPEPDLEMRSWLVSQVIDKPGIEPELLRRREISHESGESETVLLTDHPGVVELFDHWLVRWRSWAERARRDMEVLGLYRTVYDMYTQSSAAAETLEVVLGVGCLEWRAPGSETVKRHILTVPVLIEFDSDSGKLTLSHDRGATEPNIELLDILEHTQLSAPGDLHRAEEFARDGGISLFDRSAAAGLVRMLINCVDPEAGYLDEMRPTGATGSPTAAYAPALIMRRRGRGGLVRVLRTIADTIRSTGTVPTGLRPLVDPEYRPHTEATVNDGAIVRDGADSFLPLPLNEVQLRILDHVDSHAHTIVQGPPGTGKTHTAAALITHLLAQGKRVLVTAQTDRALEEVRRKLPEPIRPLCVAVVGSSRDDFADLKVAVDRISQMAADHEAGAAQLRVSKAEQRVVGLRQRRAGIHDALLNLREREVAIHEIAGYRGTLSELVVRHRTEAADFGWAESLLPADRLASSGTEIAEWRRLQLDPALTDSELSIPLPMRTDELAEPAEFARLCRAESEADSQRRQYESLENHPWRVHLAALPPADRSEVQARLTGLQQLAAELTNRPERWIIKAVSEIQLGRLHEWQSRCKRIGDLLQHTGQIVDALGFTQVTVAQADTGPLEALAESLRRHIEQNGPIKVRPDGLPKIGIRTPRIVKDAAQLFAQVRVDGQPPTTPEQLNHFLRSEQGRRLLFELDRSWPVDVEIPPEDTLQERVAWHRFAHTYVVRLVEFGEKLAQTANRLTELGLSQPNWAESEQIRVAVDVVSAVAAHDNWVTARAPLDRLETRLGDAVAAVDSPCLRGLSDAVSQRDVSAYRRGCERFAELQSLREKLSRRAGLDTQLSEMPALREAITASLDDAVWDGRLADLTAAQRWVALGRWLSKQPDEEANALCRSLDAVEAEMRNCATELAVTRAWELAIAPDRLTETSKQDLRQYAQLVRRLGKGSGKYADQRQASIRDALGRCRTAVPVWIMPLYRVVEQLNIAQNMFDVIIVDEASQAGLEAVFLQYLAPRIVVIGDDKQVSPAAVGIDQSQLNSLAVQYLYDHRFRDTLVDPKRSLFDEAAKSFQSRLTLVEHRRCVPEIVEFSNRIAYEPENIRLVPVRLFGSDRLPPIRTVHVADGVNGPNNTNPVEAEHIVAQIEKCLADPRYDGKTFGVISLLGARQAKLIWNMLVTRIQPEEIARRDLRCGDAADFQGAERDVIFLSMVKAAADDERLTAQTMEAAVQRYNVAVSRARDQLWLYHSVTADQLRNPEDLRFRLIDYCNEAQLRVAHDVAERQQEVPDDQLVAPFESLFEQQVFNHIVRRGYRVLAHDSDVGHDIDLVIVGGSGRVAVQCDGDRWDGPEQYRRELSRQRDLERCDWPIHRIRQSDFVSDAEQCLQSLWDLLDERELYPIGRGPTVFATESSTVTTADVTEPDLSSSTLGDGASAAVAAGYTPVAQSIVDLDADDAVPDAASEALTPPGFGEPGLASAPTSVIYTATEPAVTRTSGEAVESRPQVWQMEPYEPFTAQLQSPTSASHRTIINDFVRVVRVEGPVSGARLRAAYVSAARTRGTEQVTRKLDAALRDVVAEGRLLVDDPLGIGYPELCTYRVPGQPEARCRRLGPRSLDEVPARELADVVAHCAIEHGWQDRKALMRAVLDEFRLIRLTDHAIAAIAMVLPLAQRTAGAET</sequence>
<evidence type="ECO:0000313" key="9">
    <source>
        <dbReference type="EMBL" id="PPJ35969.1"/>
    </source>
</evidence>
<dbReference type="PANTHER" id="PTHR43788:SF8">
    <property type="entry name" value="DNA-BINDING PROTEIN SMUBP-2"/>
    <property type="match status" value="1"/>
</dbReference>
<dbReference type="GO" id="GO:0043139">
    <property type="term" value="F:5'-3' DNA helicase activity"/>
    <property type="evidence" value="ECO:0007669"/>
    <property type="project" value="TreeGrafter"/>
</dbReference>
<keyword evidence="3" id="KW-0378">Hydrolase</keyword>
<dbReference type="InterPro" id="IPR041677">
    <property type="entry name" value="DNA2/NAM7_AAA_11"/>
</dbReference>
<reference evidence="9 10" key="1">
    <citation type="submission" date="2018-02" db="EMBL/GenBank/DDBJ databases">
        <title>8 Nocardia nova and 1 Nocardia cyriacigeorgica strain used for evolution to TMP-SMX.</title>
        <authorList>
            <person name="Mehta H."/>
            <person name="Weng J."/>
            <person name="Shamoo Y."/>
        </authorList>
    </citation>
    <scope>NUCLEOTIDE SEQUENCE [LARGE SCALE GENOMIC DNA]</scope>
    <source>
        <strain evidence="9 10">MDA3139</strain>
    </source>
</reference>
<dbReference type="SUPFAM" id="SSF52540">
    <property type="entry name" value="P-loop containing nucleoside triphosphate hydrolases"/>
    <property type="match status" value="1"/>
</dbReference>
<dbReference type="InterPro" id="IPR027417">
    <property type="entry name" value="P-loop_NTPase"/>
</dbReference>
<dbReference type="InterPro" id="IPR050534">
    <property type="entry name" value="Coronavir_polyprotein_1ab"/>
</dbReference>
<dbReference type="InterPro" id="IPR041679">
    <property type="entry name" value="DNA2/NAM7-like_C"/>
</dbReference>
<dbReference type="Pfam" id="PF13087">
    <property type="entry name" value="AAA_12"/>
    <property type="match status" value="1"/>
</dbReference>
<evidence type="ECO:0000256" key="3">
    <source>
        <dbReference type="ARBA" id="ARBA00022801"/>
    </source>
</evidence>
<dbReference type="Pfam" id="PF13086">
    <property type="entry name" value="AAA_11"/>
    <property type="match status" value="1"/>
</dbReference>
<evidence type="ECO:0000259" key="7">
    <source>
        <dbReference type="Pfam" id="PF13087"/>
    </source>
</evidence>
<evidence type="ECO:0000256" key="5">
    <source>
        <dbReference type="ARBA" id="ARBA00022840"/>
    </source>
</evidence>
<dbReference type="Gene3D" id="3.40.50.300">
    <property type="entry name" value="P-loop containing nucleotide triphosphate hydrolases"/>
    <property type="match status" value="3"/>
</dbReference>
<dbReference type="GO" id="GO:0005524">
    <property type="term" value="F:ATP binding"/>
    <property type="evidence" value="ECO:0007669"/>
    <property type="project" value="UniProtKB-KW"/>
</dbReference>
<evidence type="ECO:0008006" key="11">
    <source>
        <dbReference type="Google" id="ProtNLM"/>
    </source>
</evidence>
<accession>A0A2S6AL61</accession>
<evidence type="ECO:0000256" key="2">
    <source>
        <dbReference type="ARBA" id="ARBA00022741"/>
    </source>
</evidence>
<protein>
    <recommendedName>
        <fullName evidence="11">AAA family ATPase</fullName>
    </recommendedName>
</protein>
<dbReference type="InterPro" id="IPR011335">
    <property type="entry name" value="Restrct_endonuc-II-like"/>
</dbReference>
<dbReference type="PANTHER" id="PTHR43788">
    <property type="entry name" value="DNA2/NAM7 HELICASE FAMILY MEMBER"/>
    <property type="match status" value="1"/>
</dbReference>
<dbReference type="Proteomes" id="UP000239874">
    <property type="component" value="Unassembled WGS sequence"/>
</dbReference>
<keyword evidence="5" id="KW-0067">ATP-binding</keyword>
<feature type="domain" description="DNA2/NAM7 helicase helicase" evidence="6">
    <location>
        <begin position="372"/>
        <end position="451"/>
    </location>
</feature>
<evidence type="ECO:0000313" key="10">
    <source>
        <dbReference type="Proteomes" id="UP000239874"/>
    </source>
</evidence>
<feature type="domain" description="Restriction endonuclease type II-like" evidence="8">
    <location>
        <begin position="1375"/>
        <end position="1466"/>
    </location>
</feature>